<dbReference type="Gene3D" id="3.40.50.720">
    <property type="entry name" value="NAD(P)-binding Rossmann-like Domain"/>
    <property type="match status" value="1"/>
</dbReference>
<dbReference type="GO" id="GO:0008202">
    <property type="term" value="P:steroid metabolic process"/>
    <property type="evidence" value="ECO:0007669"/>
    <property type="project" value="TreeGrafter"/>
</dbReference>
<keyword evidence="1" id="KW-1133">Transmembrane helix</keyword>
<dbReference type="InterPro" id="IPR002347">
    <property type="entry name" value="SDR_fam"/>
</dbReference>
<dbReference type="AlphaFoldDB" id="A0A2T7PW78"/>
<dbReference type="Proteomes" id="UP000245119">
    <property type="component" value="Linkage Group LG1"/>
</dbReference>
<dbReference type="PANTHER" id="PTHR43313">
    <property type="entry name" value="SHORT-CHAIN DEHYDROGENASE/REDUCTASE FAMILY 9C"/>
    <property type="match status" value="1"/>
</dbReference>
<keyword evidence="1" id="KW-0472">Membrane</keyword>
<organism evidence="2 3">
    <name type="scientific">Pomacea canaliculata</name>
    <name type="common">Golden apple snail</name>
    <dbReference type="NCBI Taxonomy" id="400727"/>
    <lineage>
        <taxon>Eukaryota</taxon>
        <taxon>Metazoa</taxon>
        <taxon>Spiralia</taxon>
        <taxon>Lophotrochozoa</taxon>
        <taxon>Mollusca</taxon>
        <taxon>Gastropoda</taxon>
        <taxon>Caenogastropoda</taxon>
        <taxon>Architaenioglossa</taxon>
        <taxon>Ampullarioidea</taxon>
        <taxon>Ampullariidae</taxon>
        <taxon>Pomacea</taxon>
    </lineage>
</organism>
<comment type="caution">
    <text evidence="2">The sequence shown here is derived from an EMBL/GenBank/DDBJ whole genome shotgun (WGS) entry which is preliminary data.</text>
</comment>
<dbReference type="Pfam" id="PF00106">
    <property type="entry name" value="adh_short"/>
    <property type="match status" value="1"/>
</dbReference>
<name>A0A2T7PW78_POMCA</name>
<keyword evidence="1" id="KW-0812">Transmembrane</keyword>
<dbReference type="InterPro" id="IPR036291">
    <property type="entry name" value="NAD(P)-bd_dom_sf"/>
</dbReference>
<feature type="transmembrane region" description="Helical" evidence="1">
    <location>
        <begin position="32"/>
        <end position="54"/>
    </location>
</feature>
<sequence>MRKTAFLAVAAAVGVGLYWFPPAVLQAVLHDYLCICLLAYVTLVLVVSFLLPGQEVERVDPSGKAVLITGCDSGFGWLLATRLDALGFVVFAGCLAPDREDALQLKKRASPRLHVLELNVTDDWHVQRALSYITEHLKEAGQHHSGPTQFN</sequence>
<dbReference type="GO" id="GO:0016491">
    <property type="term" value="F:oxidoreductase activity"/>
    <property type="evidence" value="ECO:0007669"/>
    <property type="project" value="TreeGrafter"/>
</dbReference>
<evidence type="ECO:0000313" key="3">
    <source>
        <dbReference type="Proteomes" id="UP000245119"/>
    </source>
</evidence>
<dbReference type="EMBL" id="PZQS01000001">
    <property type="protein sequence ID" value="PVD37669.1"/>
    <property type="molecule type" value="Genomic_DNA"/>
</dbReference>
<dbReference type="SUPFAM" id="SSF51735">
    <property type="entry name" value="NAD(P)-binding Rossmann-fold domains"/>
    <property type="match status" value="1"/>
</dbReference>
<evidence type="ECO:0000256" key="1">
    <source>
        <dbReference type="SAM" id="Phobius"/>
    </source>
</evidence>
<feature type="transmembrane region" description="Helical" evidence="1">
    <location>
        <begin position="6"/>
        <end position="25"/>
    </location>
</feature>
<accession>A0A2T7PW78</accession>
<dbReference type="OrthoDB" id="5296at2759"/>
<evidence type="ECO:0000313" key="2">
    <source>
        <dbReference type="EMBL" id="PVD37669.1"/>
    </source>
</evidence>
<proteinExistence type="predicted"/>
<dbReference type="PANTHER" id="PTHR43313:SF36">
    <property type="entry name" value="D-BETA-HYDROXYBUTYRATE DEHYDROGENASE, MITOCHONDRIAL"/>
    <property type="match status" value="1"/>
</dbReference>
<reference evidence="2 3" key="1">
    <citation type="submission" date="2018-04" db="EMBL/GenBank/DDBJ databases">
        <title>The genome of golden apple snail Pomacea canaliculata provides insight into stress tolerance and invasive adaptation.</title>
        <authorList>
            <person name="Liu C."/>
            <person name="Liu B."/>
            <person name="Ren Y."/>
            <person name="Zhang Y."/>
            <person name="Wang H."/>
            <person name="Li S."/>
            <person name="Jiang F."/>
            <person name="Yin L."/>
            <person name="Zhang G."/>
            <person name="Qian W."/>
            <person name="Fan W."/>
        </authorList>
    </citation>
    <scope>NUCLEOTIDE SEQUENCE [LARGE SCALE GENOMIC DNA]</scope>
    <source>
        <strain evidence="2">SZHN2017</strain>
        <tissue evidence="2">Muscle</tissue>
    </source>
</reference>
<protein>
    <submittedName>
        <fullName evidence="2">Uncharacterized protein</fullName>
    </submittedName>
</protein>
<keyword evidence="3" id="KW-1185">Reference proteome</keyword>
<gene>
    <name evidence="2" type="ORF">C0Q70_00268</name>
</gene>